<accession>A0A8J8T7I0</accession>
<protein>
    <submittedName>
        <fullName evidence="1">Uncharacterized protein</fullName>
    </submittedName>
</protein>
<dbReference type="EMBL" id="RRYP01002636">
    <property type="protein sequence ID" value="TNV84560.1"/>
    <property type="molecule type" value="Genomic_DNA"/>
</dbReference>
<comment type="caution">
    <text evidence="1">The sequence shown here is derived from an EMBL/GenBank/DDBJ whole genome shotgun (WGS) entry which is preliminary data.</text>
</comment>
<proteinExistence type="predicted"/>
<reference evidence="1" key="1">
    <citation type="submission" date="2019-06" db="EMBL/GenBank/DDBJ databases">
        <authorList>
            <person name="Zheng W."/>
        </authorList>
    </citation>
    <scope>NUCLEOTIDE SEQUENCE</scope>
    <source>
        <strain evidence="1">QDHG01</strain>
    </source>
</reference>
<name>A0A8J8T7I0_HALGN</name>
<evidence type="ECO:0000313" key="1">
    <source>
        <dbReference type="EMBL" id="TNV84560.1"/>
    </source>
</evidence>
<sequence length="71" mass="8540">MIYCRFSSPQTLLMYAALIKLEFLRNLASWGKHGNCRVVLFCQLRQRCQVCYFFQQLRRSLSVHIAEIHRF</sequence>
<dbReference type="AlphaFoldDB" id="A0A8J8T7I0"/>
<organism evidence="1 2">
    <name type="scientific">Halteria grandinella</name>
    <dbReference type="NCBI Taxonomy" id="5974"/>
    <lineage>
        <taxon>Eukaryota</taxon>
        <taxon>Sar</taxon>
        <taxon>Alveolata</taxon>
        <taxon>Ciliophora</taxon>
        <taxon>Intramacronucleata</taxon>
        <taxon>Spirotrichea</taxon>
        <taxon>Stichotrichia</taxon>
        <taxon>Sporadotrichida</taxon>
        <taxon>Halteriidae</taxon>
        <taxon>Halteria</taxon>
    </lineage>
</organism>
<keyword evidence="2" id="KW-1185">Reference proteome</keyword>
<evidence type="ECO:0000313" key="2">
    <source>
        <dbReference type="Proteomes" id="UP000785679"/>
    </source>
</evidence>
<gene>
    <name evidence="1" type="ORF">FGO68_gene14148</name>
</gene>
<dbReference type="Proteomes" id="UP000785679">
    <property type="component" value="Unassembled WGS sequence"/>
</dbReference>